<feature type="transmembrane region" description="Helical" evidence="10">
    <location>
        <begin position="188"/>
        <end position="212"/>
    </location>
</feature>
<evidence type="ECO:0000256" key="1">
    <source>
        <dbReference type="ARBA" id="ARBA00004127"/>
    </source>
</evidence>
<dbReference type="PANTHER" id="PTHR10050">
    <property type="entry name" value="DOLICHYL-PHOSPHATE-MANNOSE--PROTEIN MANNOSYLTRANSFERASE"/>
    <property type="match status" value="1"/>
</dbReference>
<dbReference type="GO" id="GO:0012505">
    <property type="term" value="C:endomembrane system"/>
    <property type="evidence" value="ECO:0007669"/>
    <property type="project" value="UniProtKB-SubCell"/>
</dbReference>
<feature type="transmembrane region" description="Helical" evidence="10">
    <location>
        <begin position="435"/>
        <end position="453"/>
    </location>
</feature>
<comment type="function">
    <text evidence="10">Protein O-mannosyltransferase that catalyzes the transfer of a single mannose residue from a polyprenol phospho-mannosyl lipidic donor to the hydroxyl group of selected serine and threonine residues in acceptor proteins.</text>
</comment>
<keyword evidence="4 10" id="KW-0328">Glycosyltransferase</keyword>
<evidence type="ECO:0000256" key="2">
    <source>
        <dbReference type="ARBA" id="ARBA00004922"/>
    </source>
</evidence>
<evidence type="ECO:0000256" key="5">
    <source>
        <dbReference type="ARBA" id="ARBA00022679"/>
    </source>
</evidence>
<comment type="pathway">
    <text evidence="2 10">Protein modification; protein glycosylation.</text>
</comment>
<dbReference type="GO" id="GO:0005886">
    <property type="term" value="C:plasma membrane"/>
    <property type="evidence" value="ECO:0007669"/>
    <property type="project" value="UniProtKB-SubCell"/>
</dbReference>
<evidence type="ECO:0000259" key="11">
    <source>
        <dbReference type="Pfam" id="PF02366"/>
    </source>
</evidence>
<dbReference type="UniPathway" id="UPA00378"/>
<keyword evidence="10" id="KW-1003">Cell membrane</keyword>
<evidence type="ECO:0000256" key="10">
    <source>
        <dbReference type="RuleBase" id="RU367007"/>
    </source>
</evidence>
<dbReference type="Proteomes" id="UP000177050">
    <property type="component" value="Unassembled WGS sequence"/>
</dbReference>
<protein>
    <recommendedName>
        <fullName evidence="9 10">Polyprenol-phosphate-mannose--protein mannosyltransferase</fullName>
        <ecNumber evidence="10">2.4.1.-</ecNumber>
    </recommendedName>
</protein>
<comment type="subcellular location">
    <subcellularLocation>
        <location evidence="10">Cell membrane</location>
    </subcellularLocation>
    <subcellularLocation>
        <location evidence="1">Endomembrane system</location>
        <topology evidence="1">Multi-pass membrane protein</topology>
    </subcellularLocation>
</comment>
<feature type="domain" description="ArnT-like N-terminal" evidence="11">
    <location>
        <begin position="15"/>
        <end position="247"/>
    </location>
</feature>
<feature type="transmembrane region" description="Helical" evidence="10">
    <location>
        <begin position="375"/>
        <end position="396"/>
    </location>
</feature>
<comment type="caution">
    <text evidence="13">The sequence shown here is derived from an EMBL/GenBank/DDBJ whole genome shotgun (WGS) entry which is preliminary data.</text>
</comment>
<evidence type="ECO:0000259" key="12">
    <source>
        <dbReference type="Pfam" id="PF16192"/>
    </source>
</evidence>
<keyword evidence="5 10" id="KW-0808">Transferase</keyword>
<feature type="transmembrane region" description="Helical" evidence="10">
    <location>
        <begin position="344"/>
        <end position="366"/>
    </location>
</feature>
<evidence type="ECO:0000313" key="13">
    <source>
        <dbReference type="EMBL" id="OGK73923.1"/>
    </source>
</evidence>
<evidence type="ECO:0000256" key="4">
    <source>
        <dbReference type="ARBA" id="ARBA00022676"/>
    </source>
</evidence>
<dbReference type="AlphaFoldDB" id="A0A1F7L1C8"/>
<evidence type="ECO:0000256" key="7">
    <source>
        <dbReference type="ARBA" id="ARBA00022989"/>
    </source>
</evidence>
<accession>A0A1F7L1C8</accession>
<evidence type="ECO:0000256" key="8">
    <source>
        <dbReference type="ARBA" id="ARBA00023136"/>
    </source>
</evidence>
<dbReference type="EMBL" id="MGBR01000001">
    <property type="protein sequence ID" value="OGK73923.1"/>
    <property type="molecule type" value="Genomic_DNA"/>
</dbReference>
<reference evidence="13 14" key="1">
    <citation type="journal article" date="2016" name="Nat. Commun.">
        <title>Thousands of microbial genomes shed light on interconnected biogeochemical processes in an aquifer system.</title>
        <authorList>
            <person name="Anantharaman K."/>
            <person name="Brown C.T."/>
            <person name="Hug L.A."/>
            <person name="Sharon I."/>
            <person name="Castelle C.J."/>
            <person name="Probst A.J."/>
            <person name="Thomas B.C."/>
            <person name="Singh A."/>
            <person name="Wilkins M.J."/>
            <person name="Karaoz U."/>
            <person name="Brodie E.L."/>
            <person name="Williams K.H."/>
            <person name="Hubbard S.S."/>
            <person name="Banfield J.F."/>
        </authorList>
    </citation>
    <scope>NUCLEOTIDE SEQUENCE [LARGE SCALE GENOMIC DNA]</scope>
</reference>
<gene>
    <name evidence="13" type="ORF">A3K52_04050</name>
</gene>
<dbReference type="InterPro" id="IPR027005">
    <property type="entry name" value="PMT-like"/>
</dbReference>
<feature type="transmembrane region" description="Helical" evidence="10">
    <location>
        <begin position="402"/>
        <end position="423"/>
    </location>
</feature>
<feature type="transmembrane region" description="Helical" evidence="10">
    <location>
        <begin position="103"/>
        <end position="122"/>
    </location>
</feature>
<organism evidence="13 14">
    <name type="scientific">Candidatus Roizmanbacteria bacterium RIFOXYD1_FULL_38_12</name>
    <dbReference type="NCBI Taxonomy" id="1802093"/>
    <lineage>
        <taxon>Bacteria</taxon>
        <taxon>Candidatus Roizmaniibacteriota</taxon>
    </lineage>
</organism>
<feature type="transmembrane region" description="Helical" evidence="10">
    <location>
        <begin position="224"/>
        <end position="249"/>
    </location>
</feature>
<dbReference type="Pfam" id="PF16192">
    <property type="entry name" value="PMT_4TMC"/>
    <property type="match status" value="1"/>
</dbReference>
<keyword evidence="6 10" id="KW-0812">Transmembrane</keyword>
<sequence length="481" mass="56097">MMHKKTQLILFSFLILIISYFTYFRNYSYPPNLFWDENYHIASAQKYLNGVFFMEPHPPLGKMFIALGEYILHPNDQIDTSSFLTADYIKDIPQGYSFKGVRFFPTFFAFLSTLLFFLILYILSHKPALSFLFTSVYLFENAIIVHSRGAMLEGTQIFFILLFLLYFFWLVSSSLHKNTFPSYVVLGLLYGAVISIKLNGAILGLILIILLVWEYHKTIRWSEIIVKIALFVLASIIVFVNVYCLHFILAKSPLEERYSQASDVYRALLKRGRSSNPATFPLQLGEHLGFISHYEKGVPKYDACKPGENGSLPVAWPFGNKSINYRWERDGESVRYLYLQGNPMIWLIGIMGIFFAVNLVVSHLAFKTPIKNKRLFFCILSFVLLYIIYMGAMLSLERVMYLYHYFIPLILSLILAFMMLEYLFEEKLKKNNTKFYVAVLIIFGFVVAVYIFFSPLTYYYPLSKSAFQLRNWLPWWGLEPV</sequence>
<dbReference type="EC" id="2.4.1.-" evidence="10"/>
<evidence type="ECO:0000256" key="3">
    <source>
        <dbReference type="ARBA" id="ARBA00007222"/>
    </source>
</evidence>
<dbReference type="InterPro" id="IPR032421">
    <property type="entry name" value="PMT_4TMC"/>
</dbReference>
<dbReference type="GO" id="GO:0004169">
    <property type="term" value="F:dolichyl-phosphate-mannose-protein mannosyltransferase activity"/>
    <property type="evidence" value="ECO:0007669"/>
    <property type="project" value="UniProtKB-UniRule"/>
</dbReference>
<name>A0A1F7L1C8_9BACT</name>
<dbReference type="Pfam" id="PF02366">
    <property type="entry name" value="PMT"/>
    <property type="match status" value="1"/>
</dbReference>
<feature type="domain" description="Protein O-mannosyl-transferase C-terminal four TM" evidence="12">
    <location>
        <begin position="310"/>
        <end position="476"/>
    </location>
</feature>
<dbReference type="InterPro" id="IPR003342">
    <property type="entry name" value="ArnT-like_N"/>
</dbReference>
<evidence type="ECO:0000256" key="9">
    <source>
        <dbReference type="ARBA" id="ARBA00093617"/>
    </source>
</evidence>
<proteinExistence type="inferred from homology"/>
<comment type="similarity">
    <text evidence="3 10">Belongs to the glycosyltransferase 39 family.</text>
</comment>
<keyword evidence="7 10" id="KW-1133">Transmembrane helix</keyword>
<keyword evidence="8 10" id="KW-0472">Membrane</keyword>
<evidence type="ECO:0000313" key="14">
    <source>
        <dbReference type="Proteomes" id="UP000177050"/>
    </source>
</evidence>
<feature type="transmembrane region" description="Helical" evidence="10">
    <location>
        <begin position="157"/>
        <end position="176"/>
    </location>
</feature>
<evidence type="ECO:0000256" key="6">
    <source>
        <dbReference type="ARBA" id="ARBA00022692"/>
    </source>
</evidence>
<feature type="transmembrane region" description="Helical" evidence="10">
    <location>
        <begin position="6"/>
        <end position="24"/>
    </location>
</feature>